<evidence type="ECO:0000256" key="2">
    <source>
        <dbReference type="ARBA" id="ARBA00023125"/>
    </source>
</evidence>
<dbReference type="GO" id="GO:0003700">
    <property type="term" value="F:DNA-binding transcription factor activity"/>
    <property type="evidence" value="ECO:0007669"/>
    <property type="project" value="TreeGrafter"/>
</dbReference>
<dbReference type="EMBL" id="CP046904">
    <property type="protein sequence ID" value="QGZ41255.1"/>
    <property type="molecule type" value="Genomic_DNA"/>
</dbReference>
<dbReference type="Pfam" id="PF00440">
    <property type="entry name" value="TetR_N"/>
    <property type="match status" value="1"/>
</dbReference>
<dbReference type="PANTHER" id="PTHR30055:SF234">
    <property type="entry name" value="HTH-TYPE TRANSCRIPTIONAL REGULATOR BETI"/>
    <property type="match status" value="1"/>
</dbReference>
<dbReference type="InterPro" id="IPR050109">
    <property type="entry name" value="HTH-type_TetR-like_transc_reg"/>
</dbReference>
<dbReference type="RefSeq" id="WP_145872644.1">
    <property type="nucleotide sequence ID" value="NZ_CP046904.1"/>
</dbReference>
<reference evidence="7" key="2">
    <citation type="submission" date="2019-07" db="EMBL/GenBank/DDBJ databases">
        <authorList>
            <person name="Whitman W."/>
            <person name="Huntemann M."/>
            <person name="Clum A."/>
            <person name="Pillay M."/>
            <person name="Palaniappan K."/>
            <person name="Varghese N."/>
            <person name="Mikhailova N."/>
            <person name="Stamatis D."/>
            <person name="Reddy T."/>
            <person name="Daum C."/>
            <person name="Shapiro N."/>
            <person name="Ivanova N."/>
            <person name="Kyrpides N."/>
            <person name="Woyke T."/>
        </authorList>
    </citation>
    <scope>NUCLEOTIDE SEQUENCE</scope>
    <source>
        <strain evidence="7">CGMCC 1.10685</strain>
    </source>
</reference>
<dbReference type="InterPro" id="IPR009057">
    <property type="entry name" value="Homeodomain-like_sf"/>
</dbReference>
<dbReference type="Gene3D" id="1.10.10.60">
    <property type="entry name" value="Homeodomain-like"/>
    <property type="match status" value="1"/>
</dbReference>
<dbReference type="InterPro" id="IPR036271">
    <property type="entry name" value="Tet_transcr_reg_TetR-rel_C_sf"/>
</dbReference>
<keyword evidence="9" id="KW-1185">Reference proteome</keyword>
<dbReference type="PANTHER" id="PTHR30055">
    <property type="entry name" value="HTH-TYPE TRANSCRIPTIONAL REGULATOR RUTR"/>
    <property type="match status" value="1"/>
</dbReference>
<proteinExistence type="predicted"/>
<dbReference type="Proteomes" id="UP000437862">
    <property type="component" value="Chromosome"/>
</dbReference>
<dbReference type="PRINTS" id="PR00455">
    <property type="entry name" value="HTHTETR"/>
</dbReference>
<keyword evidence="2 4" id="KW-0238">DNA-binding</keyword>
<evidence type="ECO:0000313" key="8">
    <source>
        <dbReference type="Proteomes" id="UP000315112"/>
    </source>
</evidence>
<gene>
    <name evidence="6" type="ORF">GO485_20785</name>
    <name evidence="7" type="ORF">IP92_00175</name>
</gene>
<dbReference type="GO" id="GO:0000976">
    <property type="term" value="F:transcription cis-regulatory region binding"/>
    <property type="evidence" value="ECO:0007669"/>
    <property type="project" value="TreeGrafter"/>
</dbReference>
<dbReference type="AlphaFoldDB" id="A0A562Q3A8"/>
<feature type="DNA-binding region" description="H-T-H motif" evidence="4">
    <location>
        <begin position="35"/>
        <end position="54"/>
    </location>
</feature>
<dbReference type="Proteomes" id="UP000315112">
    <property type="component" value="Unassembled WGS sequence"/>
</dbReference>
<sequence length="218" mass="23322">MSSSRPASTHGHATRQQLLDVAGQVFAERGFADATSKEICARAGTNAAAVNYHFGGREQLYEAVLIEAHQHLVKLEEIQHAAAMDGDPRDKLRAVLTAVVQRATAPDAHWATRVLVRELLTPTVGASALAHKAIAPKARVMQGIVGEILGLPPDSPGLQRSLLLLMGPCLALLLAPRPLRETILPAITRDVTALVDDMMCYADAGLAALAHRYRQPAP</sequence>
<keyword evidence="1" id="KW-0805">Transcription regulation</keyword>
<organism evidence="7 8">
    <name type="scientific">Pseudoduganella flava</name>
    <dbReference type="NCBI Taxonomy" id="871742"/>
    <lineage>
        <taxon>Bacteria</taxon>
        <taxon>Pseudomonadati</taxon>
        <taxon>Pseudomonadota</taxon>
        <taxon>Betaproteobacteria</taxon>
        <taxon>Burkholderiales</taxon>
        <taxon>Oxalobacteraceae</taxon>
        <taxon>Telluria group</taxon>
        <taxon>Pseudoduganella</taxon>
    </lineage>
</organism>
<dbReference type="InterPro" id="IPR001647">
    <property type="entry name" value="HTH_TetR"/>
</dbReference>
<reference evidence="6 9" key="3">
    <citation type="submission" date="2019-12" db="EMBL/GenBank/DDBJ databases">
        <title>Draft Genome Sequences of Six Type Strains of the Genus Massilia.</title>
        <authorList>
            <person name="Miess H."/>
            <person name="Frediansyah A."/>
            <person name="Goeker M."/>
            <person name="Gross H."/>
        </authorList>
    </citation>
    <scope>NUCLEOTIDE SEQUENCE [LARGE SCALE GENOMIC DNA]</scope>
    <source>
        <strain evidence="6 9">DSM 26639</strain>
    </source>
</reference>
<evidence type="ECO:0000256" key="1">
    <source>
        <dbReference type="ARBA" id="ARBA00023015"/>
    </source>
</evidence>
<dbReference type="EMBL" id="VLKW01000001">
    <property type="protein sequence ID" value="TWI51192.1"/>
    <property type="molecule type" value="Genomic_DNA"/>
</dbReference>
<evidence type="ECO:0000313" key="9">
    <source>
        <dbReference type="Proteomes" id="UP000437862"/>
    </source>
</evidence>
<feature type="domain" description="HTH tetR-type" evidence="5">
    <location>
        <begin position="12"/>
        <end position="72"/>
    </location>
</feature>
<evidence type="ECO:0000259" key="5">
    <source>
        <dbReference type="PROSITE" id="PS50977"/>
    </source>
</evidence>
<reference evidence="7 8" key="1">
    <citation type="journal article" date="2015" name="Stand. Genomic Sci.">
        <title>Genomic Encyclopedia of Bacterial and Archaeal Type Strains, Phase III: the genomes of soil and plant-associated and newly described type strains.</title>
        <authorList>
            <person name="Whitman W.B."/>
            <person name="Woyke T."/>
            <person name="Klenk H.P."/>
            <person name="Zhou Y."/>
            <person name="Lilburn T.G."/>
            <person name="Beck B.J."/>
            <person name="De Vos P."/>
            <person name="Vandamme P."/>
            <person name="Eisen J.A."/>
            <person name="Garrity G."/>
            <person name="Hugenholtz P."/>
            <person name="Kyrpides N.C."/>
        </authorList>
    </citation>
    <scope>NUCLEOTIDE SEQUENCE [LARGE SCALE GENOMIC DNA]</scope>
    <source>
        <strain evidence="7 8">CGMCC 1.10685</strain>
    </source>
</reference>
<protein>
    <submittedName>
        <fullName evidence="6">DUF1956 domain-containing protein</fullName>
    </submittedName>
    <submittedName>
        <fullName evidence="7">TetR family transcriptional regulator</fullName>
    </submittedName>
</protein>
<keyword evidence="3" id="KW-0804">Transcription</keyword>
<dbReference type="PROSITE" id="PS50977">
    <property type="entry name" value="HTH_TETR_2"/>
    <property type="match status" value="1"/>
</dbReference>
<evidence type="ECO:0000313" key="6">
    <source>
        <dbReference type="EMBL" id="QGZ41255.1"/>
    </source>
</evidence>
<dbReference type="InterPro" id="IPR015292">
    <property type="entry name" value="Tscrpt_reg_YbiH_C"/>
</dbReference>
<dbReference type="SUPFAM" id="SSF46689">
    <property type="entry name" value="Homeodomain-like"/>
    <property type="match status" value="1"/>
</dbReference>
<dbReference type="SUPFAM" id="SSF48498">
    <property type="entry name" value="Tetracyclin repressor-like, C-terminal domain"/>
    <property type="match status" value="1"/>
</dbReference>
<dbReference type="OrthoDB" id="2356263at2"/>
<accession>A0A562Q3A8</accession>
<name>A0A562Q3A8_9BURK</name>
<evidence type="ECO:0000256" key="4">
    <source>
        <dbReference type="PROSITE-ProRule" id="PRU00335"/>
    </source>
</evidence>
<dbReference type="Pfam" id="PF09209">
    <property type="entry name" value="CecR_C"/>
    <property type="match status" value="1"/>
</dbReference>
<evidence type="ECO:0000256" key="3">
    <source>
        <dbReference type="ARBA" id="ARBA00023163"/>
    </source>
</evidence>
<dbReference type="Gene3D" id="1.10.357.10">
    <property type="entry name" value="Tetracycline Repressor, domain 2"/>
    <property type="match status" value="1"/>
</dbReference>
<evidence type="ECO:0000313" key="7">
    <source>
        <dbReference type="EMBL" id="TWI51192.1"/>
    </source>
</evidence>